<sequence length="654" mass="71615">MRPSWSCAILGLLLAPCASGITVAEINGNRYFPPFNGPITNLTGLVTATTNGGSTWIRSTQPDEDESTSESIMIFNLVFSWDHTPGEIVTIDSTVNNETGSWKINYFPYRLWNPHNVRVISKGNPVKPVVIGTSTSGVIGNKDMRPPTEQYSILDNGNVFGVPNTTTRISEANPQLQPTQYGMDFYQSLLGELVTIQNVTALGQRAKDNTFTGPHIWVYGNWPVTGQNSGGGLTVTDRHANPETILLFDPTDGSSNPNNTKLGDSLTDMTGIIDWIAGHYYLRPLTAPKVKSTRAPVIPPSSGVKSSGASALMLSSGVKSNGLCNALSVASYNLDESVPGDLRIPLLVNHISTYLGKPSVIFIQGVMDDSGTTDDGSVHANITLSILTQGLKERTGIPYDFLYIDPLNNADSPPWGYSLRSAYLFNPLEVRLHRPNRGNPTDLEAVLPGPSLRFNPGLLYLPLVFRNSPKPLIAHWETTDGQGNFFTVNMDWENYWGSRWTMQADERPPVDPNIKDRNDKANVTGSFIAQILAQDPNAAIIAAGCFHEFAFVEPLKRLVQISGLQDLDVVSGIPEVERYTSTWSTSGGQVQLDHMYVSPSIARQVGNGDFEHIHLNTWASEEDSASSYDPTVARLNVCKYRDNTEISVNKRTLK</sequence>
<reference evidence="2" key="1">
    <citation type="journal article" date="2023" name="Genome Biol. Evol.">
        <title>First Whole Genome Sequence and Flow Cytometry Genome Size Data for the Lichen-Forming Fungus Ramalina farinacea (Ascomycota).</title>
        <authorList>
            <person name="Llewellyn T."/>
            <person name="Mian S."/>
            <person name="Hill R."/>
            <person name="Leitch I.J."/>
            <person name="Gaya E."/>
        </authorList>
    </citation>
    <scope>NUCLEOTIDE SEQUENCE</scope>
    <source>
        <strain evidence="2">LIQ254RAFAR</strain>
    </source>
</reference>
<gene>
    <name evidence="2" type="ORF">OHK93_006352</name>
</gene>
<accession>A0AA43QK27</accession>
<dbReference type="Gene3D" id="3.60.10.10">
    <property type="entry name" value="Endonuclease/exonuclease/phosphatase"/>
    <property type="match status" value="1"/>
</dbReference>
<evidence type="ECO:0000256" key="1">
    <source>
        <dbReference type="SAM" id="SignalP"/>
    </source>
</evidence>
<dbReference type="Proteomes" id="UP001161017">
    <property type="component" value="Unassembled WGS sequence"/>
</dbReference>
<feature type="chain" id="PRO_5041347243" evidence="1">
    <location>
        <begin position="21"/>
        <end position="654"/>
    </location>
</feature>
<dbReference type="EMBL" id="JAPUFD010000004">
    <property type="protein sequence ID" value="MDI1487089.1"/>
    <property type="molecule type" value="Genomic_DNA"/>
</dbReference>
<name>A0AA43QK27_9LECA</name>
<keyword evidence="1" id="KW-0732">Signal</keyword>
<protein>
    <submittedName>
        <fullName evidence="2">Uncharacterized protein</fullName>
    </submittedName>
</protein>
<dbReference type="PANTHER" id="PTHR42834">
    <property type="entry name" value="ENDONUCLEASE/EXONUCLEASE/PHOSPHATASE FAMILY PROTEIN (AFU_ORTHOLOGUE AFUA_3G09210)"/>
    <property type="match status" value="1"/>
</dbReference>
<dbReference type="PANTHER" id="PTHR42834:SF1">
    <property type="entry name" value="ENDONUCLEASE_EXONUCLEASE_PHOSPHATASE FAMILY PROTEIN (AFU_ORTHOLOGUE AFUA_3G09210)"/>
    <property type="match status" value="1"/>
</dbReference>
<proteinExistence type="predicted"/>
<feature type="signal peptide" evidence="1">
    <location>
        <begin position="1"/>
        <end position="20"/>
    </location>
</feature>
<organism evidence="2 3">
    <name type="scientific">Ramalina farinacea</name>
    <dbReference type="NCBI Taxonomy" id="258253"/>
    <lineage>
        <taxon>Eukaryota</taxon>
        <taxon>Fungi</taxon>
        <taxon>Dikarya</taxon>
        <taxon>Ascomycota</taxon>
        <taxon>Pezizomycotina</taxon>
        <taxon>Lecanoromycetes</taxon>
        <taxon>OSLEUM clade</taxon>
        <taxon>Lecanoromycetidae</taxon>
        <taxon>Lecanorales</taxon>
        <taxon>Lecanorineae</taxon>
        <taxon>Ramalinaceae</taxon>
        <taxon>Ramalina</taxon>
    </lineage>
</organism>
<comment type="caution">
    <text evidence="2">The sequence shown here is derived from an EMBL/GenBank/DDBJ whole genome shotgun (WGS) entry which is preliminary data.</text>
</comment>
<dbReference type="InterPro" id="IPR036691">
    <property type="entry name" value="Endo/exonu/phosph_ase_sf"/>
</dbReference>
<evidence type="ECO:0000313" key="2">
    <source>
        <dbReference type="EMBL" id="MDI1487089.1"/>
    </source>
</evidence>
<keyword evidence="3" id="KW-1185">Reference proteome</keyword>
<dbReference type="AlphaFoldDB" id="A0AA43QK27"/>
<evidence type="ECO:0000313" key="3">
    <source>
        <dbReference type="Proteomes" id="UP001161017"/>
    </source>
</evidence>
<dbReference type="SUPFAM" id="SSF56219">
    <property type="entry name" value="DNase I-like"/>
    <property type="match status" value="1"/>
</dbReference>